<evidence type="ECO:0000313" key="1">
    <source>
        <dbReference type="EMBL" id="NDJ18883.1"/>
    </source>
</evidence>
<dbReference type="AlphaFoldDB" id="A0A8J7Z9F9"/>
<name>A0A8J7Z9F9_9CYAN</name>
<reference evidence="1" key="1">
    <citation type="submission" date="2019-12" db="EMBL/GenBank/DDBJ databases">
        <title>High-Quality draft genome sequences of three cyanobacteria isolated from the limestone walls of the Old Cathedral of Coimbra.</title>
        <authorList>
            <person name="Tiago I."/>
            <person name="Soares F."/>
            <person name="Portugal A."/>
        </authorList>
    </citation>
    <scope>NUCLEOTIDE SEQUENCE</scope>
    <source>
        <strain evidence="1">A</strain>
    </source>
</reference>
<keyword evidence="2" id="KW-1185">Reference proteome</keyword>
<accession>A0A8J7Z9F9</accession>
<dbReference type="EMBL" id="WVIE01000021">
    <property type="protein sequence ID" value="NDJ18883.1"/>
    <property type="molecule type" value="Genomic_DNA"/>
</dbReference>
<comment type="caution">
    <text evidence="1">The sequence shown here is derived from an EMBL/GenBank/DDBJ whole genome shotgun (WGS) entry which is preliminary data.</text>
</comment>
<sequence>MSRSVGFGDSIIKCYDLVSACHNSSRHFAVNYLVGNANDLATEARVQALGSTDGTETNVND</sequence>
<gene>
    <name evidence="1" type="ORF">GS601_16590</name>
</gene>
<organism evidence="1 2">
    <name type="scientific">Myxacorys almedinensis A</name>
    <dbReference type="NCBI Taxonomy" id="2690445"/>
    <lineage>
        <taxon>Bacteria</taxon>
        <taxon>Bacillati</taxon>
        <taxon>Cyanobacteriota</taxon>
        <taxon>Cyanophyceae</taxon>
        <taxon>Leptolyngbyales</taxon>
        <taxon>Leptolyngbyaceae</taxon>
        <taxon>Myxacorys</taxon>
        <taxon>Myxacorys almedinensis</taxon>
    </lineage>
</organism>
<protein>
    <submittedName>
        <fullName evidence="1">Uncharacterized protein</fullName>
    </submittedName>
</protein>
<dbReference type="RefSeq" id="WP_162424410.1">
    <property type="nucleotide sequence ID" value="NZ_WVIE01000021.1"/>
</dbReference>
<proteinExistence type="predicted"/>
<dbReference type="Proteomes" id="UP000646053">
    <property type="component" value="Unassembled WGS sequence"/>
</dbReference>
<evidence type="ECO:0000313" key="2">
    <source>
        <dbReference type="Proteomes" id="UP000646053"/>
    </source>
</evidence>